<dbReference type="Gene3D" id="3.40.50.300">
    <property type="entry name" value="P-loop containing nucleotide triphosphate hydrolases"/>
    <property type="match status" value="3"/>
</dbReference>
<dbReference type="GO" id="GO:0016887">
    <property type="term" value="F:ATP hydrolysis activity"/>
    <property type="evidence" value="ECO:0007669"/>
    <property type="project" value="InterPro"/>
</dbReference>
<comment type="subcellular location">
    <subcellularLocation>
        <location evidence="1 13">Cytoplasm</location>
    </subcellularLocation>
</comment>
<evidence type="ECO:0000259" key="17">
    <source>
        <dbReference type="PROSITE" id="PS51192"/>
    </source>
</evidence>
<evidence type="ECO:0000313" key="20">
    <source>
        <dbReference type="Proteomes" id="UP000534870"/>
    </source>
</evidence>
<evidence type="ECO:0000256" key="14">
    <source>
        <dbReference type="SAM" id="Coils"/>
    </source>
</evidence>
<dbReference type="SMART" id="SM00487">
    <property type="entry name" value="DEXDc"/>
    <property type="match status" value="1"/>
</dbReference>
<dbReference type="SUPFAM" id="SSF52540">
    <property type="entry name" value="P-loop containing nucleoside triphosphate hydrolases"/>
    <property type="match status" value="2"/>
</dbReference>
<evidence type="ECO:0000256" key="5">
    <source>
        <dbReference type="ARBA" id="ARBA00022763"/>
    </source>
</evidence>
<dbReference type="InterPro" id="IPR041471">
    <property type="entry name" value="UvrB_inter"/>
</dbReference>
<feature type="coiled-coil region" evidence="14">
    <location>
        <begin position="640"/>
        <end position="672"/>
    </location>
</feature>
<dbReference type="NCBIfam" id="TIGR00631">
    <property type="entry name" value="uvrb"/>
    <property type="match status" value="1"/>
</dbReference>
<dbReference type="InterPro" id="IPR027417">
    <property type="entry name" value="P-loop_NTPase"/>
</dbReference>
<dbReference type="NCBIfam" id="NF003673">
    <property type="entry name" value="PRK05298.1"/>
    <property type="match status" value="1"/>
</dbReference>
<evidence type="ECO:0000256" key="13">
    <source>
        <dbReference type="RuleBase" id="RU003587"/>
    </source>
</evidence>
<dbReference type="AlphaFoldDB" id="A0A7Y7M808"/>
<keyword evidence="9 13" id="KW-0234">DNA repair</keyword>
<evidence type="ECO:0000259" key="16">
    <source>
        <dbReference type="PROSITE" id="PS50151"/>
    </source>
</evidence>
<dbReference type="InterPro" id="IPR004807">
    <property type="entry name" value="UvrB"/>
</dbReference>
<evidence type="ECO:0000256" key="7">
    <source>
        <dbReference type="ARBA" id="ARBA00022840"/>
    </source>
</evidence>
<evidence type="ECO:0000259" key="18">
    <source>
        <dbReference type="PROSITE" id="PS51194"/>
    </source>
</evidence>
<evidence type="ECO:0000256" key="15">
    <source>
        <dbReference type="SAM" id="MobiDB-lite"/>
    </source>
</evidence>
<dbReference type="SUPFAM" id="SSF46600">
    <property type="entry name" value="C-terminal UvrC-binding domain of UvrB"/>
    <property type="match status" value="1"/>
</dbReference>
<dbReference type="InterPro" id="IPR001943">
    <property type="entry name" value="UVR_dom"/>
</dbReference>
<keyword evidence="7" id="KW-0067">ATP-binding</keyword>
<accession>A0A7Y7M808</accession>
<dbReference type="Pfam" id="PF02151">
    <property type="entry name" value="UVR"/>
    <property type="match status" value="1"/>
</dbReference>
<dbReference type="InterPro" id="IPR036876">
    <property type="entry name" value="UVR_dom_sf"/>
</dbReference>
<keyword evidence="8 13" id="KW-0267">Excision nuclease</keyword>
<comment type="caution">
    <text evidence="19">The sequence shown here is derived from an EMBL/GenBank/DDBJ whole genome shotgun (WGS) entry which is preliminary data.</text>
</comment>
<dbReference type="InterPro" id="IPR024759">
    <property type="entry name" value="UvrB_YAD/RRR_dom"/>
</dbReference>
<feature type="domain" description="Helicase ATP-binding" evidence="17">
    <location>
        <begin position="38"/>
        <end position="184"/>
    </location>
</feature>
<feature type="non-terminal residue" evidence="19">
    <location>
        <position position="685"/>
    </location>
</feature>
<keyword evidence="6 13" id="KW-0228">DNA excision</keyword>
<sequence length="685" mass="76833">MTFQPERQPPKEKTRRLTISAPYEPAGDQPQAIAELVAGIAAGERDQVLLGVTGSGKTFTMAKIIEATQKPTLVLAPNKTLAAQLYGEMKQFFPDNAVEYFVSYYDYYQPEAYVPRSDTYIEKDSQINEQIDRMRHAATQALLERNDVIIVASVSCIYGIGSVETYSRMVVRLETGGEIDRERLVKALVELQYRRNDAAFQRGTFRVRGESIDIFPVQNEDRAWRVSLFGDEIDSIIEFDPLTGDKTGDLQDISVYANSHYVTPRPTLNQAVVGIKHELRQRLAELADEGKLLEIERLQQRTTFDLEMIETTGVCKGIENYSRYLSGRKPGEPPPTLFEYLPEDALLIVDESHVTVPQIGGMERGDYARKSILSEFGFRLPSCLDNRPLKFAEWDKFRPQTLFVSATPGPWEMERVGGVFAEQVIRPTGLIDPVTDIRPVERQVDDLLAECRLAIAAGGRVLVTTLTKRMAEDLTDYMNESGIRVRYLHSDVDTLERIEIIRDLRLGAFDVLIGINLLREGLDIPECSLVAILDADKEGFLRSRTSLIQTIGRAARNVDGRVLLYADTMTDSLRYAVEETARRREKQSAWNAAHGITPQSVRKQIGEALSSVFEQDYVTVSPLKGETVGEFVGKDLGSTIAELEKRMRAAAADLEFETAARLRDEIKRLEALELGLEPAPAPVST</sequence>
<proteinExistence type="inferred from homology"/>
<dbReference type="InterPro" id="IPR014001">
    <property type="entry name" value="Helicase_ATP-bd"/>
</dbReference>
<dbReference type="EMBL" id="JABXXP010000447">
    <property type="protein sequence ID" value="NVN12431.1"/>
    <property type="molecule type" value="Genomic_DNA"/>
</dbReference>
<keyword evidence="4" id="KW-0547">Nucleotide-binding</keyword>
<dbReference type="HAMAP" id="MF_00204">
    <property type="entry name" value="UvrB"/>
    <property type="match status" value="1"/>
</dbReference>
<dbReference type="InterPro" id="IPR006935">
    <property type="entry name" value="Helicase/UvrB_N"/>
</dbReference>
<protein>
    <recommendedName>
        <fullName evidence="12 13">UvrABC system protein B</fullName>
    </recommendedName>
</protein>
<evidence type="ECO:0000256" key="12">
    <source>
        <dbReference type="ARBA" id="ARBA00029504"/>
    </source>
</evidence>
<dbReference type="GO" id="GO:0005524">
    <property type="term" value="F:ATP binding"/>
    <property type="evidence" value="ECO:0007669"/>
    <property type="project" value="UniProtKB-KW"/>
</dbReference>
<keyword evidence="10 13" id="KW-0742">SOS response</keyword>
<dbReference type="PROSITE" id="PS51194">
    <property type="entry name" value="HELICASE_CTER"/>
    <property type="match status" value="1"/>
</dbReference>
<gene>
    <name evidence="19" type="primary">uvrB</name>
    <name evidence="19" type="ORF">HUK84_15090</name>
</gene>
<keyword evidence="14" id="KW-0175">Coiled coil</keyword>
<dbReference type="GO" id="GO:0003677">
    <property type="term" value="F:DNA binding"/>
    <property type="evidence" value="ECO:0007669"/>
    <property type="project" value="InterPro"/>
</dbReference>
<dbReference type="Pfam" id="PF04851">
    <property type="entry name" value="ResIII"/>
    <property type="match status" value="1"/>
</dbReference>
<dbReference type="PROSITE" id="PS50151">
    <property type="entry name" value="UVR"/>
    <property type="match status" value="1"/>
</dbReference>
<feature type="domain" description="UVR" evidence="16">
    <location>
        <begin position="637"/>
        <end position="672"/>
    </location>
</feature>
<dbReference type="GO" id="GO:0009380">
    <property type="term" value="C:excinuclease repair complex"/>
    <property type="evidence" value="ECO:0007669"/>
    <property type="project" value="InterPro"/>
</dbReference>
<comment type="similarity">
    <text evidence="2 13">Belongs to the UvrB family.</text>
</comment>
<dbReference type="GO" id="GO:0009432">
    <property type="term" value="P:SOS response"/>
    <property type="evidence" value="ECO:0007669"/>
    <property type="project" value="UniProtKB-KW"/>
</dbReference>
<organism evidence="19 20">
    <name type="scientific">Nguyenibacter vanlangensis</name>
    <dbReference type="NCBI Taxonomy" id="1216886"/>
    <lineage>
        <taxon>Bacteria</taxon>
        <taxon>Pseudomonadati</taxon>
        <taxon>Pseudomonadota</taxon>
        <taxon>Alphaproteobacteria</taxon>
        <taxon>Acetobacterales</taxon>
        <taxon>Acetobacteraceae</taxon>
        <taxon>Nguyenibacter</taxon>
    </lineage>
</organism>
<dbReference type="GO" id="GO:0004518">
    <property type="term" value="F:nuclease activity"/>
    <property type="evidence" value="ECO:0007669"/>
    <property type="project" value="UniProtKB-KW"/>
</dbReference>
<dbReference type="GO" id="GO:0005737">
    <property type="term" value="C:cytoplasm"/>
    <property type="evidence" value="ECO:0007669"/>
    <property type="project" value="UniProtKB-SubCell"/>
</dbReference>
<evidence type="ECO:0000256" key="3">
    <source>
        <dbReference type="ARBA" id="ARBA00022490"/>
    </source>
</evidence>
<evidence type="ECO:0000256" key="8">
    <source>
        <dbReference type="ARBA" id="ARBA00022881"/>
    </source>
</evidence>
<evidence type="ECO:0000256" key="9">
    <source>
        <dbReference type="ARBA" id="ARBA00023204"/>
    </source>
</evidence>
<evidence type="ECO:0000256" key="10">
    <source>
        <dbReference type="ARBA" id="ARBA00023236"/>
    </source>
</evidence>
<comment type="subunit">
    <text evidence="11 13">Forms a heterotetramer with UvrA during the search for lesions. Interacts with UvrC in an incision complex.</text>
</comment>
<dbReference type="InterPro" id="IPR001650">
    <property type="entry name" value="Helicase_C-like"/>
</dbReference>
<keyword evidence="3" id="KW-0963">Cytoplasm</keyword>
<dbReference type="SMART" id="SM00490">
    <property type="entry name" value="HELICc"/>
    <property type="match status" value="1"/>
</dbReference>
<evidence type="ECO:0000256" key="4">
    <source>
        <dbReference type="ARBA" id="ARBA00022741"/>
    </source>
</evidence>
<keyword evidence="5 13" id="KW-0227">DNA damage</keyword>
<dbReference type="PROSITE" id="PS51192">
    <property type="entry name" value="HELICASE_ATP_BIND_1"/>
    <property type="match status" value="1"/>
</dbReference>
<evidence type="ECO:0000256" key="2">
    <source>
        <dbReference type="ARBA" id="ARBA00008533"/>
    </source>
</evidence>
<dbReference type="Proteomes" id="UP000534870">
    <property type="component" value="Unassembled WGS sequence"/>
</dbReference>
<evidence type="ECO:0000256" key="6">
    <source>
        <dbReference type="ARBA" id="ARBA00022769"/>
    </source>
</evidence>
<evidence type="ECO:0000313" key="19">
    <source>
        <dbReference type="EMBL" id="NVN12431.1"/>
    </source>
</evidence>
<dbReference type="CDD" id="cd17916">
    <property type="entry name" value="DEXHc_UvrB"/>
    <property type="match status" value="1"/>
</dbReference>
<feature type="domain" description="Helicase C-terminal" evidence="18">
    <location>
        <begin position="443"/>
        <end position="605"/>
    </location>
</feature>
<reference evidence="19 20" key="1">
    <citation type="submission" date="2020-06" db="EMBL/GenBank/DDBJ databases">
        <title>Description of novel acetic acid bacteria.</title>
        <authorList>
            <person name="Sombolestani A."/>
        </authorList>
    </citation>
    <scope>NUCLEOTIDE SEQUENCE [LARGE SCALE GENOMIC DNA]</scope>
    <source>
        <strain evidence="19 20">LMG 31431</strain>
    </source>
</reference>
<dbReference type="Pfam" id="PF12344">
    <property type="entry name" value="UvrB"/>
    <property type="match status" value="1"/>
</dbReference>
<dbReference type="PANTHER" id="PTHR24029">
    <property type="entry name" value="UVRABC SYSTEM PROTEIN B"/>
    <property type="match status" value="1"/>
</dbReference>
<dbReference type="CDD" id="cd18790">
    <property type="entry name" value="SF2_C_UvrB"/>
    <property type="match status" value="1"/>
</dbReference>
<dbReference type="Gene3D" id="4.10.860.10">
    <property type="entry name" value="UVR domain"/>
    <property type="match status" value="1"/>
</dbReference>
<evidence type="ECO:0000256" key="1">
    <source>
        <dbReference type="ARBA" id="ARBA00004496"/>
    </source>
</evidence>
<dbReference type="Pfam" id="PF17757">
    <property type="entry name" value="UvrB_inter"/>
    <property type="match status" value="1"/>
</dbReference>
<dbReference type="PANTHER" id="PTHR24029:SF0">
    <property type="entry name" value="UVRABC SYSTEM PROTEIN B"/>
    <property type="match status" value="1"/>
</dbReference>
<dbReference type="Pfam" id="PF00271">
    <property type="entry name" value="Helicase_C"/>
    <property type="match status" value="1"/>
</dbReference>
<dbReference type="GO" id="GO:0006289">
    <property type="term" value="P:nucleotide-excision repair"/>
    <property type="evidence" value="ECO:0007669"/>
    <property type="project" value="InterPro"/>
</dbReference>
<feature type="region of interest" description="Disordered" evidence="15">
    <location>
        <begin position="1"/>
        <end position="26"/>
    </location>
</feature>
<evidence type="ECO:0000256" key="11">
    <source>
        <dbReference type="ARBA" id="ARBA00026033"/>
    </source>
</evidence>
<name>A0A7Y7M808_9PROT</name>